<keyword evidence="4" id="KW-0597">Phosphoprotein</keyword>
<dbReference type="RefSeq" id="WP_084178259.1">
    <property type="nucleotide sequence ID" value="NZ_BMLF01000001.1"/>
</dbReference>
<dbReference type="PANTHER" id="PTHR41523:SF7">
    <property type="entry name" value="HISTIDINE KINASE"/>
    <property type="match status" value="1"/>
</dbReference>
<dbReference type="InterPro" id="IPR011102">
    <property type="entry name" value="Sig_transdc_His_kinase_HWE"/>
</dbReference>
<dbReference type="SUPFAM" id="SSF55874">
    <property type="entry name" value="ATPase domain of HSP90 chaperone/DNA topoisomerase II/histidine kinase"/>
    <property type="match status" value="1"/>
</dbReference>
<comment type="caution">
    <text evidence="17">The sequence shown here is derived from an EMBL/GenBank/DDBJ whole genome shotgun (WGS) entry which is preliminary data.</text>
</comment>
<keyword evidence="11" id="KW-0418">Kinase</keyword>
<dbReference type="Gene3D" id="2.10.70.100">
    <property type="match status" value="1"/>
</dbReference>
<evidence type="ECO:0000256" key="9">
    <source>
        <dbReference type="ARBA" id="ARBA00022737"/>
    </source>
</evidence>
<evidence type="ECO:0000256" key="3">
    <source>
        <dbReference type="ARBA" id="ARBA00022543"/>
    </source>
</evidence>
<keyword evidence="8" id="KW-0808">Transferase</keyword>
<evidence type="ECO:0000256" key="8">
    <source>
        <dbReference type="ARBA" id="ARBA00022679"/>
    </source>
</evidence>
<proteinExistence type="predicted"/>
<dbReference type="PANTHER" id="PTHR41523">
    <property type="entry name" value="TWO-COMPONENT SYSTEM SENSOR PROTEIN"/>
    <property type="match status" value="1"/>
</dbReference>
<dbReference type="InterPro" id="IPR036890">
    <property type="entry name" value="HATPase_C_sf"/>
</dbReference>
<evidence type="ECO:0000256" key="14">
    <source>
        <dbReference type="ARBA" id="ARBA00023026"/>
    </source>
</evidence>
<dbReference type="InterPro" id="IPR013655">
    <property type="entry name" value="PAS_fold_3"/>
</dbReference>
<dbReference type="Gene3D" id="3.30.565.10">
    <property type="entry name" value="Histidine kinase-like ATPase, C-terminal domain"/>
    <property type="match status" value="1"/>
</dbReference>
<evidence type="ECO:0000256" key="13">
    <source>
        <dbReference type="ARBA" id="ARBA00022991"/>
    </source>
</evidence>
<dbReference type="CDD" id="cd00130">
    <property type="entry name" value="PAS"/>
    <property type="match status" value="1"/>
</dbReference>
<dbReference type="InterPro" id="IPR035965">
    <property type="entry name" value="PAS-like_dom_sf"/>
</dbReference>
<evidence type="ECO:0000256" key="11">
    <source>
        <dbReference type="ARBA" id="ARBA00022777"/>
    </source>
</evidence>
<keyword evidence="9" id="KW-0677">Repeat</keyword>
<evidence type="ECO:0000256" key="6">
    <source>
        <dbReference type="ARBA" id="ARBA00022630"/>
    </source>
</evidence>
<comment type="catalytic activity">
    <reaction evidence="1">
        <text>ATP + protein L-histidine = ADP + protein N-phospho-L-histidine.</text>
        <dbReference type="EC" id="2.7.13.3"/>
    </reaction>
</comment>
<dbReference type="InterPro" id="IPR001610">
    <property type="entry name" value="PAC"/>
</dbReference>
<dbReference type="SMART" id="SM00086">
    <property type="entry name" value="PAC"/>
    <property type="match status" value="2"/>
</dbReference>
<reference evidence="17" key="2">
    <citation type="submission" date="2020-09" db="EMBL/GenBank/DDBJ databases">
        <authorList>
            <person name="Sun Q."/>
            <person name="Zhou Y."/>
        </authorList>
    </citation>
    <scope>NUCLEOTIDE SEQUENCE</scope>
    <source>
        <strain evidence="17">CGMCC 1.6293</strain>
    </source>
</reference>
<dbReference type="SUPFAM" id="SSF55785">
    <property type="entry name" value="PYP-like sensor domain (PAS domain)"/>
    <property type="match status" value="2"/>
</dbReference>
<accession>A0A917SID1</accession>
<dbReference type="InterPro" id="IPR000700">
    <property type="entry name" value="PAS-assoc_C"/>
</dbReference>
<evidence type="ECO:0000256" key="12">
    <source>
        <dbReference type="ARBA" id="ARBA00022840"/>
    </source>
</evidence>
<evidence type="ECO:0000256" key="7">
    <source>
        <dbReference type="ARBA" id="ARBA00022643"/>
    </source>
</evidence>
<evidence type="ECO:0000256" key="2">
    <source>
        <dbReference type="ARBA" id="ARBA00012438"/>
    </source>
</evidence>
<evidence type="ECO:0000259" key="16">
    <source>
        <dbReference type="PROSITE" id="PS50113"/>
    </source>
</evidence>
<keyword evidence="13" id="KW-0157">Chromophore</keyword>
<dbReference type="Pfam" id="PF07536">
    <property type="entry name" value="HWE_HK"/>
    <property type="match status" value="1"/>
</dbReference>
<organism evidence="17 18">
    <name type="scientific">Pseudooceanicola nanhaiensis</name>
    <dbReference type="NCBI Taxonomy" id="375761"/>
    <lineage>
        <taxon>Bacteria</taxon>
        <taxon>Pseudomonadati</taxon>
        <taxon>Pseudomonadota</taxon>
        <taxon>Alphaproteobacteria</taxon>
        <taxon>Rhodobacterales</taxon>
        <taxon>Paracoccaceae</taxon>
        <taxon>Pseudooceanicola</taxon>
    </lineage>
</organism>
<evidence type="ECO:0000256" key="1">
    <source>
        <dbReference type="ARBA" id="ARBA00000085"/>
    </source>
</evidence>
<sequence length="472" mass="52092">MIRIRSNYAPGVKMGDVEGRGGCAGQGELYRLACLAAEIGVWDWELSSGTISLCPLARKVLGLPSEGPICLADIRALTHPDDAVEMRAALDRALDPEIRSRESYVYRIRRGDSGDIRWLRANGVATFGIVEGRTQAVHYSGSIEDITEREHMRRALVESEARLRVALDAARMAVWELDIESDTVAPSAELNRLYRFPEDARPSANDFRRRYAQGEAERLAQAGAEARRRGETQIQTAVRHVFPDGTERTFMLRAALAPADCTGRERAIGVVFDITDQARQEERVETLTHELRHRLKNMATLVAAIAAQTWPRDDRYEGFLGRVRALAAATDLMFGNETRSATVQELLESVLMPFRAAHEAIDIHGPQLPVPEPAISGLAMAFHELATNAVKHGALSVPDGRVAVNWHHRPDDGALCLRWTERGGPPVSSPDQEGFGTQLLRRGALPPPNEVKLLFEPGGLVACICIRSERPV</sequence>
<dbReference type="GO" id="GO:0004673">
    <property type="term" value="F:protein histidine kinase activity"/>
    <property type="evidence" value="ECO:0007669"/>
    <property type="project" value="UniProtKB-EC"/>
</dbReference>
<keyword evidence="12" id="KW-0067">ATP-binding</keyword>
<keyword evidence="5" id="KW-0716">Sensory transduction</keyword>
<dbReference type="GO" id="GO:0009881">
    <property type="term" value="F:photoreceptor activity"/>
    <property type="evidence" value="ECO:0007669"/>
    <property type="project" value="UniProtKB-KW"/>
</dbReference>
<dbReference type="EMBL" id="BMLF01000001">
    <property type="protein sequence ID" value="GGL82209.1"/>
    <property type="molecule type" value="Genomic_DNA"/>
</dbReference>
<dbReference type="GO" id="GO:0005524">
    <property type="term" value="F:ATP binding"/>
    <property type="evidence" value="ECO:0007669"/>
    <property type="project" value="UniProtKB-KW"/>
</dbReference>
<evidence type="ECO:0000313" key="18">
    <source>
        <dbReference type="Proteomes" id="UP000649829"/>
    </source>
</evidence>
<evidence type="ECO:0000256" key="15">
    <source>
        <dbReference type="ARBA" id="ARBA00023170"/>
    </source>
</evidence>
<gene>
    <name evidence="17" type="ORF">GCM10011534_00340</name>
</gene>
<keyword evidence="14" id="KW-0843">Virulence</keyword>
<reference evidence="17" key="1">
    <citation type="journal article" date="2014" name="Int. J. Syst. Evol. Microbiol.">
        <title>Complete genome sequence of Corynebacterium casei LMG S-19264T (=DSM 44701T), isolated from a smear-ripened cheese.</title>
        <authorList>
            <consortium name="US DOE Joint Genome Institute (JGI-PGF)"/>
            <person name="Walter F."/>
            <person name="Albersmeier A."/>
            <person name="Kalinowski J."/>
            <person name="Ruckert C."/>
        </authorList>
    </citation>
    <scope>NUCLEOTIDE SEQUENCE</scope>
    <source>
        <strain evidence="17">CGMCC 1.6293</strain>
    </source>
</reference>
<evidence type="ECO:0000256" key="10">
    <source>
        <dbReference type="ARBA" id="ARBA00022741"/>
    </source>
</evidence>
<evidence type="ECO:0000256" key="4">
    <source>
        <dbReference type="ARBA" id="ARBA00022553"/>
    </source>
</evidence>
<dbReference type="Gene3D" id="3.30.450.20">
    <property type="entry name" value="PAS domain"/>
    <property type="match status" value="2"/>
</dbReference>
<evidence type="ECO:0000256" key="5">
    <source>
        <dbReference type="ARBA" id="ARBA00022606"/>
    </source>
</evidence>
<keyword evidence="3" id="KW-0600">Photoreceptor protein</keyword>
<dbReference type="AlphaFoldDB" id="A0A917SID1"/>
<dbReference type="SMART" id="SM00911">
    <property type="entry name" value="HWE_HK"/>
    <property type="match status" value="1"/>
</dbReference>
<dbReference type="Pfam" id="PF08447">
    <property type="entry name" value="PAS_3"/>
    <property type="match status" value="1"/>
</dbReference>
<name>A0A917SID1_9RHOB</name>
<protein>
    <recommendedName>
        <fullName evidence="2">histidine kinase</fullName>
        <ecNumber evidence="2">2.7.13.3</ecNumber>
    </recommendedName>
</protein>
<feature type="domain" description="PAC" evidence="16">
    <location>
        <begin position="102"/>
        <end position="158"/>
    </location>
</feature>
<keyword evidence="10" id="KW-0547">Nucleotide-binding</keyword>
<dbReference type="Proteomes" id="UP000649829">
    <property type="component" value="Unassembled WGS sequence"/>
</dbReference>
<keyword evidence="15" id="KW-0675">Receptor</keyword>
<keyword evidence="7" id="KW-0288">FMN</keyword>
<dbReference type="EC" id="2.7.13.3" evidence="2"/>
<keyword evidence="18" id="KW-1185">Reference proteome</keyword>
<dbReference type="PROSITE" id="PS50113">
    <property type="entry name" value="PAC"/>
    <property type="match status" value="1"/>
</dbReference>
<evidence type="ECO:0000313" key="17">
    <source>
        <dbReference type="EMBL" id="GGL82209.1"/>
    </source>
</evidence>
<dbReference type="InterPro" id="IPR000014">
    <property type="entry name" value="PAS"/>
</dbReference>
<keyword evidence="6" id="KW-0285">Flavoprotein</keyword>